<keyword evidence="1" id="KW-0614">Plasmid</keyword>
<dbReference type="PATRIC" id="fig|707241.3.peg.5012"/>
<geneLocation type="plasmid" evidence="1 2">
    <name>pSmeSM11c</name>
</geneLocation>
<dbReference type="EMBL" id="CP001831">
    <property type="protein sequence ID" value="AEH82135.1"/>
    <property type="molecule type" value="Genomic_DNA"/>
</dbReference>
<proteinExistence type="predicted"/>
<reference evidence="1 2" key="1">
    <citation type="journal article" date="2011" name="J. Biotechnol.">
        <title>The complete genome sequence of the dominant Sinorhizobium meliloti field isolate SM11 extends the S. meliloti pan-genome.</title>
        <authorList>
            <person name="Schneiker-Bekel S."/>
            <person name="Wibberg D."/>
            <person name="Bekel T."/>
            <person name="Blom J."/>
            <person name="Linke B."/>
            <person name="Neuweger H."/>
            <person name="Stiens M."/>
            <person name="Vorholter F.J."/>
            <person name="Weidner S."/>
            <person name="Goesmann A."/>
            <person name="Puhler A."/>
            <person name="Schluter A."/>
        </authorList>
    </citation>
    <scope>NUCLEOTIDE SEQUENCE [LARGE SCALE GENOMIC DNA]</scope>
    <source>
        <strain evidence="1 2">SM11</strain>
        <plasmid evidence="2">pSmeSM11c</plasmid>
    </source>
</reference>
<accession>F7XF10</accession>
<dbReference type="AlphaFoldDB" id="F7XF10"/>
<gene>
    <name evidence="1" type="primary">dnaE3-1</name>
    <name evidence="1" type="ordered locus">SM11_pC1062</name>
</gene>
<dbReference type="KEGG" id="smx:SM11_pC1062"/>
<evidence type="ECO:0000313" key="2">
    <source>
        <dbReference type="Proteomes" id="UP000009045"/>
    </source>
</evidence>
<dbReference type="HOGENOM" id="CLU_2467348_0_0_5"/>
<name>F7XF10_SINMM</name>
<sequence>MRYAELQVTTHFSFLRGASSAEELFATAKLMGIEALGVVDRNSLAGIVRARWRRRAPRACGWSSAAGSICRTACRSSFIRPIALPIRG</sequence>
<dbReference type="Gene3D" id="3.20.20.140">
    <property type="entry name" value="Metal-dependent hydrolases"/>
    <property type="match status" value="1"/>
</dbReference>
<protein>
    <submittedName>
        <fullName evidence="1">DnaE3 putative DNA polymerase III alpha chain</fullName>
    </submittedName>
</protein>
<evidence type="ECO:0000313" key="1">
    <source>
        <dbReference type="EMBL" id="AEH82135.1"/>
    </source>
</evidence>
<dbReference type="Proteomes" id="UP000009045">
    <property type="component" value="Plasmid pSmeSM11c"/>
</dbReference>
<organism evidence="1 2">
    <name type="scientific">Sinorhizobium meliloti (strain SM11)</name>
    <dbReference type="NCBI Taxonomy" id="707241"/>
    <lineage>
        <taxon>Bacteria</taxon>
        <taxon>Pseudomonadati</taxon>
        <taxon>Pseudomonadota</taxon>
        <taxon>Alphaproteobacteria</taxon>
        <taxon>Hyphomicrobiales</taxon>
        <taxon>Rhizobiaceae</taxon>
        <taxon>Sinorhizobium/Ensifer group</taxon>
        <taxon>Sinorhizobium</taxon>
    </lineage>
</organism>